<dbReference type="Pfam" id="PF23748">
    <property type="entry name" value="Beta-prop_LRRK2"/>
    <property type="match status" value="1"/>
</dbReference>
<dbReference type="Pfam" id="PF16095">
    <property type="entry name" value="COR-A"/>
    <property type="match status" value="1"/>
</dbReference>
<keyword evidence="3" id="KW-0433">Leucine-rich repeat</keyword>
<dbReference type="Gene3D" id="3.40.50.300">
    <property type="entry name" value="P-loop containing nucleotide triphosphate hydrolases"/>
    <property type="match status" value="1"/>
</dbReference>
<evidence type="ECO:0000256" key="11">
    <source>
        <dbReference type="PROSITE-ProRule" id="PRU10141"/>
    </source>
</evidence>
<keyword evidence="2" id="KW-0723">Serine/threonine-protein kinase</keyword>
<evidence type="ECO:0000313" key="14">
    <source>
        <dbReference type="Ensembl" id="ENSEBUP00000026268.1"/>
    </source>
</evidence>
<dbReference type="InterPro" id="IPR003591">
    <property type="entry name" value="Leu-rich_rpt_typical-subtyp"/>
</dbReference>
<evidence type="ECO:0000256" key="10">
    <source>
        <dbReference type="ARBA" id="ARBA00048679"/>
    </source>
</evidence>
<dbReference type="GO" id="GO:0004674">
    <property type="term" value="F:protein serine/threonine kinase activity"/>
    <property type="evidence" value="ECO:0007669"/>
    <property type="project" value="UniProtKB-KW"/>
</dbReference>
<dbReference type="AlphaFoldDB" id="A0A8C4R9B6"/>
<dbReference type="InterPro" id="IPR027417">
    <property type="entry name" value="P-loop_NTPase"/>
</dbReference>
<dbReference type="SUPFAM" id="SSF56112">
    <property type="entry name" value="Protein kinase-like (PK-like)"/>
    <property type="match status" value="1"/>
</dbReference>
<dbReference type="InterPro" id="IPR011009">
    <property type="entry name" value="Kinase-like_dom_sf"/>
</dbReference>
<evidence type="ECO:0000313" key="15">
    <source>
        <dbReference type="Proteomes" id="UP000694388"/>
    </source>
</evidence>
<evidence type="ECO:0000256" key="1">
    <source>
        <dbReference type="ARBA" id="ARBA00012513"/>
    </source>
</evidence>
<proteinExistence type="predicted"/>
<dbReference type="Gene3D" id="3.80.10.10">
    <property type="entry name" value="Ribonuclease Inhibitor"/>
    <property type="match status" value="1"/>
</dbReference>
<dbReference type="PROSITE" id="PS51450">
    <property type="entry name" value="LRR"/>
    <property type="match status" value="1"/>
</dbReference>
<evidence type="ECO:0000256" key="8">
    <source>
        <dbReference type="ARBA" id="ARBA00022840"/>
    </source>
</evidence>
<dbReference type="PROSITE" id="PS50011">
    <property type="entry name" value="PROTEIN_KINASE_DOM"/>
    <property type="match status" value="1"/>
</dbReference>
<dbReference type="InterPro" id="IPR051420">
    <property type="entry name" value="Ser_Thr_Kinases_DiverseReg"/>
</dbReference>
<dbReference type="GO" id="GO:0005524">
    <property type="term" value="F:ATP binding"/>
    <property type="evidence" value="ECO:0007669"/>
    <property type="project" value="UniProtKB-UniRule"/>
</dbReference>
<evidence type="ECO:0000256" key="5">
    <source>
        <dbReference type="ARBA" id="ARBA00022737"/>
    </source>
</evidence>
<dbReference type="InterPro" id="IPR000719">
    <property type="entry name" value="Prot_kinase_dom"/>
</dbReference>
<dbReference type="InterPro" id="IPR032171">
    <property type="entry name" value="COR-A"/>
</dbReference>
<dbReference type="SUPFAM" id="SSF52058">
    <property type="entry name" value="L domain-like"/>
    <property type="match status" value="1"/>
</dbReference>
<evidence type="ECO:0000256" key="3">
    <source>
        <dbReference type="ARBA" id="ARBA00022614"/>
    </source>
</evidence>
<dbReference type="GO" id="GO:0005525">
    <property type="term" value="F:GTP binding"/>
    <property type="evidence" value="ECO:0007669"/>
    <property type="project" value="InterPro"/>
</dbReference>
<dbReference type="PANTHER" id="PTHR48005:SF13">
    <property type="entry name" value="SERINE_THREONINE-PROTEIN KINASE DDB_G0278509-RELATED"/>
    <property type="match status" value="1"/>
</dbReference>
<dbReference type="Gene3D" id="3.30.200.20">
    <property type="entry name" value="Phosphorylase Kinase, domain 1"/>
    <property type="match status" value="1"/>
</dbReference>
<dbReference type="GeneTree" id="ENSGT00940000165193"/>
<dbReference type="SUPFAM" id="SSF52540">
    <property type="entry name" value="P-loop containing nucleoside triphosphate hydrolases"/>
    <property type="match status" value="1"/>
</dbReference>
<dbReference type="PRINTS" id="PR00449">
    <property type="entry name" value="RASTRNSFRMNG"/>
</dbReference>
<feature type="binding site" evidence="11">
    <location>
        <position position="723"/>
    </location>
    <ligand>
        <name>ATP</name>
        <dbReference type="ChEBI" id="CHEBI:30616"/>
    </ligand>
</feature>
<dbReference type="PANTHER" id="PTHR48005">
    <property type="entry name" value="LEUCINE RICH REPEAT KINASE 2"/>
    <property type="match status" value="1"/>
</dbReference>
<organism evidence="14 15">
    <name type="scientific">Eptatretus burgeri</name>
    <name type="common">Inshore hagfish</name>
    <dbReference type="NCBI Taxonomy" id="7764"/>
    <lineage>
        <taxon>Eukaryota</taxon>
        <taxon>Metazoa</taxon>
        <taxon>Chordata</taxon>
        <taxon>Craniata</taxon>
        <taxon>Vertebrata</taxon>
        <taxon>Cyclostomata</taxon>
        <taxon>Myxini</taxon>
        <taxon>Myxiniformes</taxon>
        <taxon>Myxinidae</taxon>
        <taxon>Eptatretinae</taxon>
        <taxon>Eptatretus</taxon>
    </lineage>
</organism>
<dbReference type="GO" id="GO:0009966">
    <property type="term" value="P:regulation of signal transduction"/>
    <property type="evidence" value="ECO:0007669"/>
    <property type="project" value="UniProtKB-ARBA"/>
</dbReference>
<dbReference type="OMA" id="CEVETPH"/>
<dbReference type="NCBIfam" id="TIGR00231">
    <property type="entry name" value="small_GTP"/>
    <property type="match status" value="1"/>
</dbReference>
<keyword evidence="8 11" id="KW-0067">ATP-binding</keyword>
<dbReference type="PROSITE" id="PS00107">
    <property type="entry name" value="PROTEIN_KINASE_ATP"/>
    <property type="match status" value="1"/>
</dbReference>
<evidence type="ECO:0000259" key="13">
    <source>
        <dbReference type="PROSITE" id="PS51424"/>
    </source>
</evidence>
<dbReference type="InterPro" id="IPR056602">
    <property type="entry name" value="Beta-prop_LRRK2"/>
</dbReference>
<keyword evidence="15" id="KW-1185">Reference proteome</keyword>
<dbReference type="Gene3D" id="1.10.510.10">
    <property type="entry name" value="Transferase(Phosphotransferase) domain 1"/>
    <property type="match status" value="1"/>
</dbReference>
<protein>
    <recommendedName>
        <fullName evidence="1">non-specific serine/threonine protein kinase</fullName>
        <ecNumber evidence="1">2.7.11.1</ecNumber>
    </recommendedName>
</protein>
<dbReference type="EC" id="2.7.11.1" evidence="1"/>
<reference evidence="14" key="2">
    <citation type="submission" date="2025-09" db="UniProtKB">
        <authorList>
            <consortium name="Ensembl"/>
        </authorList>
    </citation>
    <scope>IDENTIFICATION</scope>
</reference>
<sequence>MVNTLNLSHNRLSAVPPAVLSLTQVRSVNLSNNYIVEMPAPGQWRADNLRELVLSHNRLQKLQLQAAGEHWYHLERFSANHNSISEIPSEIGQLESLCVLDLSYNLISSLPNELGCLRHLWDFPLNGLNLDLDMSRFGGSTKDLLWFLYHRLQRAVPYRRVRLLVVGSPHSGKSTLLSHLCGHKLRDVEVGCRQDMVIRDWVYSYKEERLVFGCWDFPGEERYRSIVPCFMSRRNLYLVVYDASSAEAEAPSLQRWFLNIKVHSPNCPVILVGTHADLLAEGKSNDDVEGAAHIRESCYSVGFSNVVEHQIVCSLGNKKGISKLRAAIASVACTFKHTKSQPLMVQMIPYSYLQFEKWLLHIGQQSAPPVVTQEDLLKLLAIDGVELNPGELLQALRFLHDAGVLLHFDDQSFQLEDITFLNPKWLCNVMAQLVALGMAQPMGDGCLKMSDVEHVVSTECGLPTVYIPYLVRLLEKFHVAFSQGKDRILLLNSLPAQRPVIDIPTGSGTVVRCYSMPRFPIGFWPRFLCHVLSILPYMFCPQGSRSPQEPNRTYWRQGILLLWSAQAYCLAEATTFPFSQDSFLMITVPKTRGGIQILGQMVDHVDELVEDCFNGLLNPEDAVGRPSLLQKWALWPTLPEPRLVLLKELQEAIDGGEEVWTAGDQSIPISTLVPDLLLRDLPDSLQMKKHHLQLTCSPQFLLGHGGFGSVYRANYKCEEVAVKVFDKPAANADLHRLMRQELAVLSRLQHPSLVSLLAASVRPHLLVMELALRGSLSGLFESQKTHLTRTFQHRIALHISDGLRFLHTSMVIYRDLKPDNVLLFTLQQHAPIIAKIADYGISRHCYTSGMTSPEGTPGFRAPEVGRGKGTYNQQADMYSFGLLLYDLLTLGRRCRDGARFPHEFDEIAISGKLPDPLVYAGCAPWPGVQQLISDCLQKHPQSRPTAAQVYNRLCTKELLGLVALNKVPGPGTTSCLTVIRTVQHETDVCVGVHRDGKAELCALHVSGTLLWSQVFDTERILCITTLHLTHQMDVWVAVGMENGSVWLVPADTPTNLQRLCQWSSAITALTAYTLTTRLKI</sequence>
<feature type="domain" description="Protein kinase" evidence="12">
    <location>
        <begin position="696"/>
        <end position="959"/>
    </location>
</feature>
<dbReference type="InterPro" id="IPR032675">
    <property type="entry name" value="LRR_dom_sf"/>
</dbReference>
<dbReference type="GO" id="GO:0005737">
    <property type="term" value="C:cytoplasm"/>
    <property type="evidence" value="ECO:0007669"/>
    <property type="project" value="UniProtKB-ARBA"/>
</dbReference>
<evidence type="ECO:0000256" key="9">
    <source>
        <dbReference type="ARBA" id="ARBA00047899"/>
    </source>
</evidence>
<dbReference type="SMART" id="SM00175">
    <property type="entry name" value="RAB"/>
    <property type="match status" value="1"/>
</dbReference>
<reference evidence="14" key="1">
    <citation type="submission" date="2025-08" db="UniProtKB">
        <authorList>
            <consortium name="Ensembl"/>
        </authorList>
    </citation>
    <scope>IDENTIFICATION</scope>
</reference>
<keyword evidence="4" id="KW-0808">Transferase</keyword>
<feature type="domain" description="Roc" evidence="13">
    <location>
        <begin position="154"/>
        <end position="335"/>
    </location>
</feature>
<dbReference type="Pfam" id="PF00069">
    <property type="entry name" value="Pkinase"/>
    <property type="match status" value="1"/>
</dbReference>
<dbReference type="InterPro" id="IPR005225">
    <property type="entry name" value="Small_GTP-bd"/>
</dbReference>
<dbReference type="InterPro" id="IPR017441">
    <property type="entry name" value="Protein_kinase_ATP_BS"/>
</dbReference>
<dbReference type="Ensembl" id="ENSEBUT00000026844.1">
    <property type="protein sequence ID" value="ENSEBUP00000026268.1"/>
    <property type="gene ID" value="ENSEBUG00000016183.1"/>
</dbReference>
<dbReference type="SMART" id="SM00369">
    <property type="entry name" value="LRR_TYP"/>
    <property type="match status" value="3"/>
</dbReference>
<evidence type="ECO:0000256" key="2">
    <source>
        <dbReference type="ARBA" id="ARBA00022527"/>
    </source>
</evidence>
<dbReference type="Gene3D" id="3.30.70.1390">
    <property type="entry name" value="ROC domain from the Parkinson's disease-associated leucine-rich repeat kinase 2"/>
    <property type="match status" value="1"/>
</dbReference>
<comment type="catalytic activity">
    <reaction evidence="10">
        <text>L-seryl-[protein] + ATP = O-phospho-L-seryl-[protein] + ADP + H(+)</text>
        <dbReference type="Rhea" id="RHEA:17989"/>
        <dbReference type="Rhea" id="RHEA-COMP:9863"/>
        <dbReference type="Rhea" id="RHEA-COMP:11604"/>
        <dbReference type="ChEBI" id="CHEBI:15378"/>
        <dbReference type="ChEBI" id="CHEBI:29999"/>
        <dbReference type="ChEBI" id="CHEBI:30616"/>
        <dbReference type="ChEBI" id="CHEBI:83421"/>
        <dbReference type="ChEBI" id="CHEBI:456216"/>
        <dbReference type="EC" id="2.7.11.1"/>
    </reaction>
</comment>
<keyword evidence="6 11" id="KW-0547">Nucleotide-binding</keyword>
<evidence type="ECO:0000256" key="4">
    <source>
        <dbReference type="ARBA" id="ARBA00022679"/>
    </source>
</evidence>
<evidence type="ECO:0000256" key="6">
    <source>
        <dbReference type="ARBA" id="ARBA00022741"/>
    </source>
</evidence>
<dbReference type="InterPro" id="IPR001611">
    <property type="entry name" value="Leu-rich_rpt"/>
</dbReference>
<name>A0A8C4R9B6_EPTBU</name>
<dbReference type="PROSITE" id="PS51424">
    <property type="entry name" value="ROC"/>
    <property type="match status" value="1"/>
</dbReference>
<dbReference type="PROSITE" id="PS00108">
    <property type="entry name" value="PROTEIN_KINASE_ST"/>
    <property type="match status" value="1"/>
</dbReference>
<accession>A0A8C4R9B6</accession>
<dbReference type="SMART" id="SM00220">
    <property type="entry name" value="S_TKc"/>
    <property type="match status" value="1"/>
</dbReference>
<dbReference type="Proteomes" id="UP000694388">
    <property type="component" value="Unplaced"/>
</dbReference>
<keyword evidence="5" id="KW-0677">Repeat</keyword>
<keyword evidence="7" id="KW-0418">Kinase</keyword>
<dbReference type="InterPro" id="IPR020859">
    <property type="entry name" value="ROC"/>
</dbReference>
<dbReference type="Pfam" id="PF08477">
    <property type="entry name" value="Roc"/>
    <property type="match status" value="1"/>
</dbReference>
<comment type="catalytic activity">
    <reaction evidence="9">
        <text>L-threonyl-[protein] + ATP = O-phospho-L-threonyl-[protein] + ADP + H(+)</text>
        <dbReference type="Rhea" id="RHEA:46608"/>
        <dbReference type="Rhea" id="RHEA-COMP:11060"/>
        <dbReference type="Rhea" id="RHEA-COMP:11605"/>
        <dbReference type="ChEBI" id="CHEBI:15378"/>
        <dbReference type="ChEBI" id="CHEBI:30013"/>
        <dbReference type="ChEBI" id="CHEBI:30616"/>
        <dbReference type="ChEBI" id="CHEBI:61977"/>
        <dbReference type="ChEBI" id="CHEBI:456216"/>
        <dbReference type="EC" id="2.7.11.1"/>
    </reaction>
</comment>
<dbReference type="InterPro" id="IPR008271">
    <property type="entry name" value="Ser/Thr_kinase_AS"/>
</dbReference>
<evidence type="ECO:0000256" key="7">
    <source>
        <dbReference type="ARBA" id="ARBA00022777"/>
    </source>
</evidence>
<dbReference type="Pfam" id="PF13855">
    <property type="entry name" value="LRR_8"/>
    <property type="match status" value="1"/>
</dbReference>
<evidence type="ECO:0000259" key="12">
    <source>
        <dbReference type="PROSITE" id="PS50011"/>
    </source>
</evidence>